<dbReference type="EMBL" id="BAABGZ010000014">
    <property type="protein sequence ID" value="GAA4353595.1"/>
    <property type="molecule type" value="Genomic_DNA"/>
</dbReference>
<dbReference type="Proteomes" id="UP001501153">
    <property type="component" value="Unassembled WGS sequence"/>
</dbReference>
<proteinExistence type="predicted"/>
<sequence>MPADKLYRRNIVRFDLLSPLAYNISNSLFDNGLVCPVLVSYERQLNGQWSLGAEALFNGGERTNRRSGAALMARYYTQKTGATAGMMTGFYVSPVVSYRAVSAAYLLDGNLLTHGKRAGTGLLAGYQLPLGKPGTSRLALDASMGLLYWNRLGTDRTDVDPARPGSTGPDLKQTGLIPDFRLGVGIKL</sequence>
<protein>
    <recommendedName>
        <fullName evidence="3">DUF3575 domain-containing protein</fullName>
    </recommendedName>
</protein>
<organism evidence="1 2">
    <name type="scientific">Hymenobacter saemangeumensis</name>
    <dbReference type="NCBI Taxonomy" id="1084522"/>
    <lineage>
        <taxon>Bacteria</taxon>
        <taxon>Pseudomonadati</taxon>
        <taxon>Bacteroidota</taxon>
        <taxon>Cytophagia</taxon>
        <taxon>Cytophagales</taxon>
        <taxon>Hymenobacteraceae</taxon>
        <taxon>Hymenobacter</taxon>
    </lineage>
</organism>
<keyword evidence="2" id="KW-1185">Reference proteome</keyword>
<evidence type="ECO:0000313" key="2">
    <source>
        <dbReference type="Proteomes" id="UP001501153"/>
    </source>
</evidence>
<reference evidence="2" key="1">
    <citation type="journal article" date="2019" name="Int. J. Syst. Evol. Microbiol.">
        <title>The Global Catalogue of Microorganisms (GCM) 10K type strain sequencing project: providing services to taxonomists for standard genome sequencing and annotation.</title>
        <authorList>
            <consortium name="The Broad Institute Genomics Platform"/>
            <consortium name="The Broad Institute Genome Sequencing Center for Infectious Disease"/>
            <person name="Wu L."/>
            <person name="Ma J."/>
        </authorList>
    </citation>
    <scope>NUCLEOTIDE SEQUENCE [LARGE SCALE GENOMIC DNA]</scope>
    <source>
        <strain evidence="2">JCM 17923</strain>
    </source>
</reference>
<comment type="caution">
    <text evidence="1">The sequence shown here is derived from an EMBL/GenBank/DDBJ whole genome shotgun (WGS) entry which is preliminary data.</text>
</comment>
<gene>
    <name evidence="1" type="ORF">GCM10023185_14390</name>
</gene>
<name>A0ABP8I8J8_9BACT</name>
<accession>A0ABP8I8J8</accession>
<evidence type="ECO:0000313" key="1">
    <source>
        <dbReference type="EMBL" id="GAA4353595.1"/>
    </source>
</evidence>
<evidence type="ECO:0008006" key="3">
    <source>
        <dbReference type="Google" id="ProtNLM"/>
    </source>
</evidence>